<name>A0A5C6A1N7_9BACT</name>
<reference evidence="1 2" key="1">
    <citation type="submission" date="2019-02" db="EMBL/GenBank/DDBJ databases">
        <title>Deep-cultivation of Planctomycetes and their phenomic and genomic characterization uncovers novel biology.</title>
        <authorList>
            <person name="Wiegand S."/>
            <person name="Jogler M."/>
            <person name="Boedeker C."/>
            <person name="Pinto D."/>
            <person name="Vollmers J."/>
            <person name="Rivas-Marin E."/>
            <person name="Kohn T."/>
            <person name="Peeters S.H."/>
            <person name="Heuer A."/>
            <person name="Rast P."/>
            <person name="Oberbeckmann S."/>
            <person name="Bunk B."/>
            <person name="Jeske O."/>
            <person name="Meyerdierks A."/>
            <person name="Storesund J.E."/>
            <person name="Kallscheuer N."/>
            <person name="Luecker S."/>
            <person name="Lage O.M."/>
            <person name="Pohl T."/>
            <person name="Merkel B.J."/>
            <person name="Hornburger P."/>
            <person name="Mueller R.-W."/>
            <person name="Bruemmer F."/>
            <person name="Labrenz M."/>
            <person name="Spormann A.M."/>
            <person name="Op Den Camp H."/>
            <person name="Overmann J."/>
            <person name="Amann R."/>
            <person name="Jetten M.S.M."/>
            <person name="Mascher T."/>
            <person name="Medema M.H."/>
            <person name="Devos D.P."/>
            <person name="Kaster A.-K."/>
            <person name="Ovreas L."/>
            <person name="Rohde M."/>
            <person name="Galperin M.Y."/>
            <person name="Jogler C."/>
        </authorList>
    </citation>
    <scope>NUCLEOTIDE SEQUENCE [LARGE SCALE GENOMIC DNA]</scope>
    <source>
        <strain evidence="1 2">Pla100</strain>
    </source>
</reference>
<organism evidence="1 2">
    <name type="scientific">Neorhodopirellula pilleata</name>
    <dbReference type="NCBI Taxonomy" id="2714738"/>
    <lineage>
        <taxon>Bacteria</taxon>
        <taxon>Pseudomonadati</taxon>
        <taxon>Planctomycetota</taxon>
        <taxon>Planctomycetia</taxon>
        <taxon>Pirellulales</taxon>
        <taxon>Pirellulaceae</taxon>
        <taxon>Neorhodopirellula</taxon>
    </lineage>
</organism>
<keyword evidence="2" id="KW-1185">Reference proteome</keyword>
<proteinExistence type="predicted"/>
<dbReference type="RefSeq" id="WP_146579328.1">
    <property type="nucleotide sequence ID" value="NZ_SJPM01000009.1"/>
</dbReference>
<protein>
    <submittedName>
        <fullName evidence="1">Uncharacterized protein</fullName>
    </submittedName>
</protein>
<sequence length="166" mass="18498">MRRIRFGLKTLLVLIALLAVYLAWRTHDPEARALSAIKEAGGKTYYGYQQPWMGSTKSISVGQLPGYEYYSQHDISCVGTQTQPKLTLAEILFGKTKERRATAVELPIGKITPELETALHSLTELQSLVIEMPAMMASSESVEVERLGELQDEFGDKVWPTVKLGL</sequence>
<gene>
    <name evidence="1" type="ORF">Pla100_40060</name>
</gene>
<dbReference type="Proteomes" id="UP000316213">
    <property type="component" value="Unassembled WGS sequence"/>
</dbReference>
<dbReference type="EMBL" id="SJPM01000009">
    <property type="protein sequence ID" value="TWT93489.1"/>
    <property type="molecule type" value="Genomic_DNA"/>
</dbReference>
<comment type="caution">
    <text evidence="1">The sequence shown here is derived from an EMBL/GenBank/DDBJ whole genome shotgun (WGS) entry which is preliminary data.</text>
</comment>
<accession>A0A5C6A1N7</accession>
<evidence type="ECO:0000313" key="2">
    <source>
        <dbReference type="Proteomes" id="UP000316213"/>
    </source>
</evidence>
<dbReference type="AlphaFoldDB" id="A0A5C6A1N7"/>
<evidence type="ECO:0000313" key="1">
    <source>
        <dbReference type="EMBL" id="TWT93489.1"/>
    </source>
</evidence>